<feature type="transmembrane region" description="Helical" evidence="2">
    <location>
        <begin position="334"/>
        <end position="353"/>
    </location>
</feature>
<feature type="transmembrane region" description="Helical" evidence="2">
    <location>
        <begin position="580"/>
        <end position="604"/>
    </location>
</feature>
<dbReference type="PANTHER" id="PTHR33297">
    <property type="entry name" value="AMASTIN-LIKE SURFACE PROTEIN-LIKE PROTEIN-RELATED"/>
    <property type="match status" value="1"/>
</dbReference>
<feature type="transmembrane region" description="Helical" evidence="2">
    <location>
        <begin position="222"/>
        <end position="243"/>
    </location>
</feature>
<feature type="transmembrane region" description="Helical" evidence="2">
    <location>
        <begin position="182"/>
        <end position="201"/>
    </location>
</feature>
<evidence type="ECO:0000256" key="1">
    <source>
        <dbReference type="SAM" id="MobiDB-lite"/>
    </source>
</evidence>
<feature type="transmembrane region" description="Helical" evidence="2">
    <location>
        <begin position="359"/>
        <end position="385"/>
    </location>
</feature>
<keyword evidence="2" id="KW-0812">Transmembrane</keyword>
<organism evidence="3 4">
    <name type="scientific">Bodo saltans</name>
    <name type="common">Flagellated protozoan</name>
    <dbReference type="NCBI Taxonomy" id="75058"/>
    <lineage>
        <taxon>Eukaryota</taxon>
        <taxon>Discoba</taxon>
        <taxon>Euglenozoa</taxon>
        <taxon>Kinetoplastea</taxon>
        <taxon>Metakinetoplastina</taxon>
        <taxon>Eubodonida</taxon>
        <taxon>Bodonidae</taxon>
        <taxon>Bodo</taxon>
    </lineage>
</organism>
<keyword evidence="2" id="KW-0472">Membrane</keyword>
<dbReference type="Proteomes" id="UP000051952">
    <property type="component" value="Unassembled WGS sequence"/>
</dbReference>
<sequence>MSTEPQENQAFEVESTQPTTAVEGTPADEPVAAADGNDVELKKTSTTEPIEDDTSNDASSSVVVHVGPYLFTVFMIMSFALVVVGTPEPWFSRRYEAETTIVGIWTSKTNDKSVTPAVKASQSVRDIACAGLRHRFYAIEVFSILSIAAAFTAVAVGLAASASVRRGQSPSSGLLGAAKGSAAATFVFTLLAWAMGVALYYRADLCGPNTESFNDRKFEIDTGVGLFITAWGLALIALVAAVANPAVPSIVPSTVLVRTLLLVMAVVQVIAFIFSVIGTPTNWFFKWDATGVTLNKVTVWTSRTYDNGVRTAMVDLKDVNCGDFAKIAKFGQSFAIISIATTFIGAVVAKLAATGSASVGAALGAALLALFSTTCTFAAGLTLYFRQFCSTGSLAVMKYHVTGGLVLFGCAMSLIGLLLVVLVVVLVAQTVSDPHAQGYGAKSTVFLLFGLLLCIVFQCISADTPMFTRDTDFANWERLTFWTQRVNKAGVVSDVAFGCRGEQQRLVGAGALNIISVVVNAVAFALVVAQLVSKASLRKTVTIVASLGSLLLLTSFGLVSDTYARSHCGKVSYEERGFNIDYGFALLFVGWAVALVGIVSNFLVPSRAETQQ</sequence>
<accession>A0A0S4JNV2</accession>
<dbReference type="AlphaFoldDB" id="A0A0S4JNV2"/>
<reference evidence="4" key="1">
    <citation type="submission" date="2015-09" db="EMBL/GenBank/DDBJ databases">
        <authorList>
            <consortium name="Pathogen Informatics"/>
        </authorList>
    </citation>
    <scope>NUCLEOTIDE SEQUENCE [LARGE SCALE GENOMIC DNA]</scope>
    <source>
        <strain evidence="4">Lake Konstanz</strain>
    </source>
</reference>
<feature type="transmembrane region" description="Helical" evidence="2">
    <location>
        <begin position="62"/>
        <end position="84"/>
    </location>
</feature>
<dbReference type="InterPro" id="IPR009944">
    <property type="entry name" value="Amastin"/>
</dbReference>
<feature type="transmembrane region" description="Helical" evidence="2">
    <location>
        <begin position="141"/>
        <end position="162"/>
    </location>
</feature>
<keyword evidence="2" id="KW-1133">Transmembrane helix</keyword>
<dbReference type="Pfam" id="PF07344">
    <property type="entry name" value="Amastin"/>
    <property type="match status" value="3"/>
</dbReference>
<evidence type="ECO:0000256" key="2">
    <source>
        <dbReference type="SAM" id="Phobius"/>
    </source>
</evidence>
<feature type="transmembrane region" description="Helical" evidence="2">
    <location>
        <begin position="255"/>
        <end position="277"/>
    </location>
</feature>
<feature type="transmembrane region" description="Helical" evidence="2">
    <location>
        <begin position="439"/>
        <end position="460"/>
    </location>
</feature>
<name>A0A0S4JNV2_BODSA</name>
<feature type="transmembrane region" description="Helical" evidence="2">
    <location>
        <begin position="506"/>
        <end position="529"/>
    </location>
</feature>
<evidence type="ECO:0000313" key="3">
    <source>
        <dbReference type="EMBL" id="CUG90956.1"/>
    </source>
</evidence>
<feature type="compositionally biased region" description="Polar residues" evidence="1">
    <location>
        <begin position="1"/>
        <end position="22"/>
    </location>
</feature>
<feature type="transmembrane region" description="Helical" evidence="2">
    <location>
        <begin position="541"/>
        <end position="559"/>
    </location>
</feature>
<dbReference type="EMBL" id="CYKH01001880">
    <property type="protein sequence ID" value="CUG90956.1"/>
    <property type="molecule type" value="Genomic_DNA"/>
</dbReference>
<dbReference type="PANTHER" id="PTHR33297:SF4">
    <property type="entry name" value="AMASTIN"/>
    <property type="match status" value="1"/>
</dbReference>
<keyword evidence="4" id="KW-1185">Reference proteome</keyword>
<evidence type="ECO:0000313" key="4">
    <source>
        <dbReference type="Proteomes" id="UP000051952"/>
    </source>
</evidence>
<proteinExistence type="predicted"/>
<feature type="region of interest" description="Disordered" evidence="1">
    <location>
        <begin position="1"/>
        <end position="58"/>
    </location>
</feature>
<feature type="transmembrane region" description="Helical" evidence="2">
    <location>
        <begin position="405"/>
        <end position="427"/>
    </location>
</feature>
<protein>
    <submittedName>
        <fullName evidence="3">Amastin, putative</fullName>
    </submittedName>
</protein>
<dbReference type="VEuPathDB" id="TriTrypDB:BSAL_29445"/>
<gene>
    <name evidence="3" type="ORF">BSAL_29445</name>
</gene>